<organism evidence="3 4">
    <name type="scientific">Sphingomonas paeninsulae</name>
    <dbReference type="NCBI Taxonomy" id="2319844"/>
    <lineage>
        <taxon>Bacteria</taxon>
        <taxon>Pseudomonadati</taxon>
        <taxon>Pseudomonadota</taxon>
        <taxon>Alphaproteobacteria</taxon>
        <taxon>Sphingomonadales</taxon>
        <taxon>Sphingomonadaceae</taxon>
        <taxon>Sphingomonas</taxon>
    </lineage>
</organism>
<evidence type="ECO:0000313" key="4">
    <source>
        <dbReference type="Proteomes" id="UP000276254"/>
    </source>
</evidence>
<sequence>MRRPTDAERQAISDAVQTAESGTSGEIVTIVADRSDSYHDAGLHYAVLAMFLALAAFAIWPDAYLHLLGVFSGGWVHEPSLMRVLTVLWTVLAVLFLIVRYGLTYMPLRLWLTPKATRRRRVRRRALELFKVGTEARTAGHTGILIYLSLGEHMAEIVADQAVHSVVPDTEWGDAMAALIREVREGRIADGMIAAIGQVGTILSSHLPRADDDVDELPDRLIEL</sequence>
<dbReference type="Proteomes" id="UP000276254">
    <property type="component" value="Chromosome"/>
</dbReference>
<evidence type="ECO:0000256" key="1">
    <source>
        <dbReference type="SAM" id="Phobius"/>
    </source>
</evidence>
<dbReference type="PANTHER" id="PTHR30373">
    <property type="entry name" value="UPF0603 PROTEIN YGCG"/>
    <property type="match status" value="1"/>
</dbReference>
<gene>
    <name evidence="3" type="ORF">D3Y57_14530</name>
</gene>
<dbReference type="AlphaFoldDB" id="A0A494TQF7"/>
<reference evidence="3 4" key="1">
    <citation type="submission" date="2018-09" db="EMBL/GenBank/DDBJ databases">
        <title>Sphingomonas peninsula sp. nov., isolated from fildes peninsula, Antarctic soil.</title>
        <authorList>
            <person name="Yingchao G."/>
        </authorList>
    </citation>
    <scope>NUCLEOTIDE SEQUENCE [LARGE SCALE GENOMIC DNA]</scope>
    <source>
        <strain evidence="3 4">YZ-8</strain>
    </source>
</reference>
<dbReference type="Gene3D" id="3.10.310.50">
    <property type="match status" value="1"/>
</dbReference>
<evidence type="ECO:0000259" key="2">
    <source>
        <dbReference type="Pfam" id="PF04536"/>
    </source>
</evidence>
<dbReference type="KEGG" id="spha:D3Y57_14530"/>
<dbReference type="Pfam" id="PF04536">
    <property type="entry name" value="TPM_phosphatase"/>
    <property type="match status" value="1"/>
</dbReference>
<proteinExistence type="predicted"/>
<keyword evidence="4" id="KW-1185">Reference proteome</keyword>
<name>A0A494TQF7_SPHPE</name>
<dbReference type="EMBL" id="CP032829">
    <property type="protein sequence ID" value="AYJ88026.1"/>
    <property type="molecule type" value="Genomic_DNA"/>
</dbReference>
<feature type="domain" description="TPM" evidence="2">
    <location>
        <begin position="126"/>
        <end position="200"/>
    </location>
</feature>
<keyword evidence="1" id="KW-0472">Membrane</keyword>
<keyword evidence="1" id="KW-0812">Transmembrane</keyword>
<keyword evidence="1" id="KW-1133">Transmembrane helix</keyword>
<dbReference type="PANTHER" id="PTHR30373:SF8">
    <property type="entry name" value="BLL7265 PROTEIN"/>
    <property type="match status" value="1"/>
</dbReference>
<protein>
    <recommendedName>
        <fullName evidence="2">TPM domain-containing protein</fullName>
    </recommendedName>
</protein>
<evidence type="ECO:0000313" key="3">
    <source>
        <dbReference type="EMBL" id="AYJ88026.1"/>
    </source>
</evidence>
<feature type="transmembrane region" description="Helical" evidence="1">
    <location>
        <begin position="42"/>
        <end position="60"/>
    </location>
</feature>
<dbReference type="InterPro" id="IPR007621">
    <property type="entry name" value="TPM_dom"/>
</dbReference>
<feature type="transmembrane region" description="Helical" evidence="1">
    <location>
        <begin position="80"/>
        <end position="99"/>
    </location>
</feature>
<accession>A0A494TQF7</accession>
<dbReference type="OrthoDB" id="5825388at2"/>
<dbReference type="RefSeq" id="WP_121155995.1">
    <property type="nucleotide sequence ID" value="NZ_CP032829.1"/>
</dbReference>